<dbReference type="AlphaFoldDB" id="A0A9P5AND9"/>
<dbReference type="EMBL" id="PVQB02000177">
    <property type="protein sequence ID" value="KAF4341776.1"/>
    <property type="molecule type" value="Genomic_DNA"/>
</dbReference>
<gene>
    <name evidence="1" type="ORF">FBEOM_4287</name>
</gene>
<keyword evidence="2" id="KW-1185">Reference proteome</keyword>
<accession>A0A9P5AND9</accession>
<dbReference type="Proteomes" id="UP000730481">
    <property type="component" value="Unassembled WGS sequence"/>
</dbReference>
<reference evidence="1" key="1">
    <citation type="journal article" date="2017" name="Mycologia">
        <title>Fusarium algeriense, sp. nov., a novel toxigenic crown rot pathogen of durum wheat from Algeria is nested in the Fusarium burgessii species complex.</title>
        <authorList>
            <person name="Laraba I."/>
            <person name="Keddad A."/>
            <person name="Boureghda H."/>
            <person name="Abdallah N."/>
            <person name="Vaughan M.M."/>
            <person name="Proctor R.H."/>
            <person name="Busman M."/>
            <person name="O'Donnell K."/>
        </authorList>
    </citation>
    <scope>NUCLEOTIDE SEQUENCE</scope>
    <source>
        <strain evidence="1">NRRL 25174</strain>
    </source>
</reference>
<name>A0A9P5AND9_9HYPO</name>
<dbReference type="OrthoDB" id="2865667at2759"/>
<evidence type="ECO:0000313" key="1">
    <source>
        <dbReference type="EMBL" id="KAF4341776.1"/>
    </source>
</evidence>
<reference evidence="1" key="2">
    <citation type="submission" date="2020-02" db="EMBL/GenBank/DDBJ databases">
        <title>Identification and distribution of gene clusters putatively required for synthesis of sphingolipid metabolism inhibitors in phylogenetically diverse species of the filamentous fungus Fusarium.</title>
        <authorList>
            <person name="Kim H.-S."/>
            <person name="Busman M."/>
            <person name="Brown D.W."/>
            <person name="Divon H."/>
            <person name="Uhlig S."/>
            <person name="Proctor R.H."/>
        </authorList>
    </citation>
    <scope>NUCLEOTIDE SEQUENCE</scope>
    <source>
        <strain evidence="1">NRRL 25174</strain>
    </source>
</reference>
<comment type="caution">
    <text evidence="1">The sequence shown here is derived from an EMBL/GenBank/DDBJ whole genome shotgun (WGS) entry which is preliminary data.</text>
</comment>
<sequence>MGEPKKGTIKYRNKEGTLDASALLWRALTSEKPEVMRKYITKDAVICEPDQKVYSPRTEPSLDEYMEEHYEPWTAYKIHDEPEFVEIDLMASALNYRVTAWKLQNGEMKATEAWCHIKRVNAKLPNFDLAAYPPRSVIGEERKMVAADQAEREVDKD</sequence>
<protein>
    <submittedName>
        <fullName evidence="1">Uncharacterized protein</fullName>
    </submittedName>
</protein>
<organism evidence="1 2">
    <name type="scientific">Fusarium beomiforme</name>
    <dbReference type="NCBI Taxonomy" id="44412"/>
    <lineage>
        <taxon>Eukaryota</taxon>
        <taxon>Fungi</taxon>
        <taxon>Dikarya</taxon>
        <taxon>Ascomycota</taxon>
        <taxon>Pezizomycotina</taxon>
        <taxon>Sordariomycetes</taxon>
        <taxon>Hypocreomycetidae</taxon>
        <taxon>Hypocreales</taxon>
        <taxon>Nectriaceae</taxon>
        <taxon>Fusarium</taxon>
        <taxon>Fusarium burgessii species complex</taxon>
    </lineage>
</organism>
<evidence type="ECO:0000313" key="2">
    <source>
        <dbReference type="Proteomes" id="UP000730481"/>
    </source>
</evidence>
<proteinExistence type="predicted"/>